<keyword evidence="3" id="KW-1185">Reference proteome</keyword>
<protein>
    <recommendedName>
        <fullName evidence="4">Secreted protein</fullName>
    </recommendedName>
</protein>
<evidence type="ECO:0000313" key="3">
    <source>
        <dbReference type="Proteomes" id="UP000494165"/>
    </source>
</evidence>
<keyword evidence="1" id="KW-0732">Signal</keyword>
<comment type="caution">
    <text evidence="2">The sequence shown here is derived from an EMBL/GenBank/DDBJ whole genome shotgun (WGS) entry which is preliminary data.</text>
</comment>
<dbReference type="Proteomes" id="UP000494165">
    <property type="component" value="Unassembled WGS sequence"/>
</dbReference>
<feature type="signal peptide" evidence="1">
    <location>
        <begin position="1"/>
        <end position="24"/>
    </location>
</feature>
<gene>
    <name evidence="2" type="ORF">CLODIP_2_CD14054</name>
</gene>
<dbReference type="EMBL" id="CADEPI010000148">
    <property type="protein sequence ID" value="CAB3377614.1"/>
    <property type="molecule type" value="Genomic_DNA"/>
</dbReference>
<evidence type="ECO:0000313" key="2">
    <source>
        <dbReference type="EMBL" id="CAB3377614.1"/>
    </source>
</evidence>
<sequence>MIYKPDKTFHWSILLFSFRILVAGTREECLPPPDGDNFYPELTYQPSVKQLRVNARKASEIRCISHFLR</sequence>
<dbReference type="AlphaFoldDB" id="A0A8S1D9K3"/>
<evidence type="ECO:0000256" key="1">
    <source>
        <dbReference type="SAM" id="SignalP"/>
    </source>
</evidence>
<organism evidence="2 3">
    <name type="scientific">Cloeon dipterum</name>
    <dbReference type="NCBI Taxonomy" id="197152"/>
    <lineage>
        <taxon>Eukaryota</taxon>
        <taxon>Metazoa</taxon>
        <taxon>Ecdysozoa</taxon>
        <taxon>Arthropoda</taxon>
        <taxon>Hexapoda</taxon>
        <taxon>Insecta</taxon>
        <taxon>Pterygota</taxon>
        <taxon>Palaeoptera</taxon>
        <taxon>Ephemeroptera</taxon>
        <taxon>Pisciforma</taxon>
        <taxon>Baetidae</taxon>
        <taxon>Cloeon</taxon>
    </lineage>
</organism>
<feature type="chain" id="PRO_5035712418" description="Secreted protein" evidence="1">
    <location>
        <begin position="25"/>
        <end position="69"/>
    </location>
</feature>
<proteinExistence type="predicted"/>
<accession>A0A8S1D9K3</accession>
<evidence type="ECO:0008006" key="4">
    <source>
        <dbReference type="Google" id="ProtNLM"/>
    </source>
</evidence>
<reference evidence="2 3" key="1">
    <citation type="submission" date="2020-04" db="EMBL/GenBank/DDBJ databases">
        <authorList>
            <person name="Alioto T."/>
            <person name="Alioto T."/>
            <person name="Gomez Garrido J."/>
        </authorList>
    </citation>
    <scope>NUCLEOTIDE SEQUENCE [LARGE SCALE GENOMIC DNA]</scope>
</reference>
<name>A0A8S1D9K3_9INSE</name>